<evidence type="ECO:0000259" key="1">
    <source>
        <dbReference type="Pfam" id="PF01656"/>
    </source>
</evidence>
<gene>
    <name evidence="2" type="ORF">H2509_13115</name>
</gene>
<reference evidence="2 3" key="1">
    <citation type="submission" date="2020-07" db="EMBL/GenBank/DDBJ databases">
        <title>Stappia sp., F7233, whole genome shotgun sequencing project.</title>
        <authorList>
            <person name="Jiang S."/>
            <person name="Liu Z.W."/>
            <person name="Du Z.J."/>
        </authorList>
    </citation>
    <scope>NUCLEOTIDE SEQUENCE [LARGE SCALE GENOMIC DNA]</scope>
    <source>
        <strain evidence="2 3">F7233</strain>
    </source>
</reference>
<dbReference type="Pfam" id="PF01656">
    <property type="entry name" value="CbiA"/>
    <property type="match status" value="1"/>
</dbReference>
<sequence>MTGKIITIAQQKGGSGKTTIAAHLAVSLMLRGAYPVAILDVDPQGSLGSWFEVREAAFGDQGTGLSFRTSSGWGARREARSMARDHGIVILDTPPKTDSDVRPSIEVADLVLVPIQPTPVDLWATEQTLTIADREGTPAMLVFNRVPPRAALTAEMQAAIAESRFPLAEARVGNRTAFASSMGLGKTVVETEPSGKASAETDALLAEVLRSLER</sequence>
<dbReference type="Proteomes" id="UP000541109">
    <property type="component" value="Unassembled WGS sequence"/>
</dbReference>
<dbReference type="Gene3D" id="3.40.50.300">
    <property type="entry name" value="P-loop containing nucleotide triphosphate hydrolases"/>
    <property type="match status" value="1"/>
</dbReference>
<dbReference type="SUPFAM" id="SSF52540">
    <property type="entry name" value="P-loop containing nucleoside triphosphate hydrolases"/>
    <property type="match status" value="1"/>
</dbReference>
<protein>
    <submittedName>
        <fullName evidence="2">ParA family protein</fullName>
    </submittedName>
</protein>
<organism evidence="2 3">
    <name type="scientific">Stappia albiluteola</name>
    <dbReference type="NCBI Taxonomy" id="2758565"/>
    <lineage>
        <taxon>Bacteria</taxon>
        <taxon>Pseudomonadati</taxon>
        <taxon>Pseudomonadota</taxon>
        <taxon>Alphaproteobacteria</taxon>
        <taxon>Hyphomicrobiales</taxon>
        <taxon>Stappiaceae</taxon>
        <taxon>Stappia</taxon>
    </lineage>
</organism>
<name>A0A839AEF0_9HYPH</name>
<dbReference type="NCBIfam" id="NF041546">
    <property type="entry name" value="ParA_partition"/>
    <property type="match status" value="1"/>
</dbReference>
<keyword evidence="3" id="KW-1185">Reference proteome</keyword>
<dbReference type="EMBL" id="JACFXV010000054">
    <property type="protein sequence ID" value="MBA5778063.1"/>
    <property type="molecule type" value="Genomic_DNA"/>
</dbReference>
<dbReference type="CDD" id="cd02042">
    <property type="entry name" value="ParAB_family"/>
    <property type="match status" value="1"/>
</dbReference>
<dbReference type="PANTHER" id="PTHR13696:SF96">
    <property type="entry name" value="COBQ_COBB_MIND_PARA NUCLEOTIDE BINDING DOMAIN-CONTAINING PROTEIN"/>
    <property type="match status" value="1"/>
</dbReference>
<dbReference type="InterPro" id="IPR050678">
    <property type="entry name" value="DNA_Partitioning_ATPase"/>
</dbReference>
<proteinExistence type="predicted"/>
<dbReference type="InterPro" id="IPR027417">
    <property type="entry name" value="P-loop_NTPase"/>
</dbReference>
<dbReference type="AlphaFoldDB" id="A0A839AEF0"/>
<dbReference type="InterPro" id="IPR048089">
    <property type="entry name" value="McdA"/>
</dbReference>
<evidence type="ECO:0000313" key="2">
    <source>
        <dbReference type="EMBL" id="MBA5778063.1"/>
    </source>
</evidence>
<comment type="caution">
    <text evidence="2">The sequence shown here is derived from an EMBL/GenBank/DDBJ whole genome shotgun (WGS) entry which is preliminary data.</text>
</comment>
<accession>A0A839AEF0</accession>
<dbReference type="PIRSF" id="PIRSF009320">
    <property type="entry name" value="Nuc_binding_HP_1000"/>
    <property type="match status" value="1"/>
</dbReference>
<dbReference type="PANTHER" id="PTHR13696">
    <property type="entry name" value="P-LOOP CONTAINING NUCLEOSIDE TRIPHOSPHATE HYDROLASE"/>
    <property type="match status" value="1"/>
</dbReference>
<evidence type="ECO:0000313" key="3">
    <source>
        <dbReference type="Proteomes" id="UP000541109"/>
    </source>
</evidence>
<dbReference type="RefSeq" id="WP_182166079.1">
    <property type="nucleotide sequence ID" value="NZ_JACFXV010000054.1"/>
</dbReference>
<feature type="domain" description="CobQ/CobB/MinD/ParA nucleotide binding" evidence="1">
    <location>
        <begin position="6"/>
        <end position="166"/>
    </location>
</feature>
<dbReference type="InterPro" id="IPR002586">
    <property type="entry name" value="CobQ/CobB/MinD/ParA_Nub-bd_dom"/>
</dbReference>